<name>A0ABQ5QLG0_9ACTN</name>
<comment type="caution">
    <text evidence="1">The sequence shown here is derived from an EMBL/GenBank/DDBJ whole genome shotgun (WGS) entry which is preliminary data.</text>
</comment>
<evidence type="ECO:0000313" key="1">
    <source>
        <dbReference type="EMBL" id="GLH95154.1"/>
    </source>
</evidence>
<dbReference type="InterPro" id="IPR035965">
    <property type="entry name" value="PAS-like_dom_sf"/>
</dbReference>
<organism evidence="1 2">
    <name type="scientific">Phytohabitans aurantiacus</name>
    <dbReference type="NCBI Taxonomy" id="3016789"/>
    <lineage>
        <taxon>Bacteria</taxon>
        <taxon>Bacillati</taxon>
        <taxon>Actinomycetota</taxon>
        <taxon>Actinomycetes</taxon>
        <taxon>Micromonosporales</taxon>
        <taxon>Micromonosporaceae</taxon>
    </lineage>
</organism>
<gene>
    <name evidence="1" type="ORF">Pa4123_04260</name>
</gene>
<dbReference type="SUPFAM" id="SSF55785">
    <property type="entry name" value="PYP-like sensor domain (PAS domain)"/>
    <property type="match status" value="1"/>
</dbReference>
<protein>
    <recommendedName>
        <fullName evidence="3">PAS fold-4 domain-containing protein</fullName>
    </recommendedName>
</protein>
<accession>A0ABQ5QLG0</accession>
<reference evidence="1" key="1">
    <citation type="submission" date="2022-12" db="EMBL/GenBank/DDBJ databases">
        <title>New Phytohabitans aurantiacus sp. RD004123 nov., an actinomycete isolated from soil.</title>
        <authorList>
            <person name="Triningsih D.W."/>
            <person name="Harunari E."/>
            <person name="Igarashi Y."/>
        </authorList>
    </citation>
    <scope>NUCLEOTIDE SEQUENCE</scope>
    <source>
        <strain evidence="1">RD004123</strain>
    </source>
</reference>
<evidence type="ECO:0008006" key="3">
    <source>
        <dbReference type="Google" id="ProtNLM"/>
    </source>
</evidence>
<proteinExistence type="predicted"/>
<dbReference type="Proteomes" id="UP001144280">
    <property type="component" value="Unassembled WGS sequence"/>
</dbReference>
<dbReference type="EMBL" id="BSDI01000001">
    <property type="protein sequence ID" value="GLH95154.1"/>
    <property type="molecule type" value="Genomic_DNA"/>
</dbReference>
<keyword evidence="2" id="KW-1185">Reference proteome</keyword>
<evidence type="ECO:0000313" key="2">
    <source>
        <dbReference type="Proteomes" id="UP001144280"/>
    </source>
</evidence>
<sequence length="157" mass="16563">MEARVAHVELSLSEAYVPHASTTIEPEYGGSVALWTPTVAAAAEPCLLIDAQMLIVAVSEECCRLLRLGTPDDATGRSLTDGVLRLVDFTQARSELTEAEIEKIPPRLALKSGRLARGLLRIVAEGGTDEVVTVDAIASPLLDGGSVAGSLTFFCEV</sequence>